<dbReference type="AlphaFoldDB" id="A0A2G5TZZ3"/>
<evidence type="ECO:0000313" key="20">
    <source>
        <dbReference type="EMBL" id="PIC32526.1"/>
    </source>
</evidence>
<proteinExistence type="inferred from homology"/>
<dbReference type="SUPFAM" id="SSF81321">
    <property type="entry name" value="Family A G protein-coupled receptor-like"/>
    <property type="match status" value="1"/>
</dbReference>
<name>A0A2G5TZZ3_9PELO</name>
<dbReference type="OrthoDB" id="5791246at2759"/>
<keyword evidence="6" id="KW-0552">Olfaction</keyword>
<feature type="transmembrane region" description="Helical" evidence="19">
    <location>
        <begin position="12"/>
        <end position="34"/>
    </location>
</feature>
<evidence type="ECO:0000256" key="14">
    <source>
        <dbReference type="ARBA" id="ARBA00061678"/>
    </source>
</evidence>
<evidence type="ECO:0000256" key="1">
    <source>
        <dbReference type="ARBA" id="ARBA00004272"/>
    </source>
</evidence>
<evidence type="ECO:0000256" key="5">
    <source>
        <dbReference type="ARBA" id="ARBA00022692"/>
    </source>
</evidence>
<accession>A0A2G5TZZ3</accession>
<gene>
    <name evidence="20" type="primary">Cnig_chr_IV.g12827</name>
    <name evidence="20" type="ORF">B9Z55_012827</name>
</gene>
<evidence type="ECO:0000256" key="7">
    <source>
        <dbReference type="ARBA" id="ARBA00022989"/>
    </source>
</evidence>
<keyword evidence="3" id="KW-0145">Chemotaxis</keyword>
<keyword evidence="10" id="KW-0675">Receptor</keyword>
<dbReference type="GO" id="GO:0006935">
    <property type="term" value="P:chemotaxis"/>
    <property type="evidence" value="ECO:0007669"/>
    <property type="project" value="UniProtKB-KW"/>
</dbReference>
<dbReference type="EMBL" id="PDUG01000004">
    <property type="protein sequence ID" value="PIC32526.1"/>
    <property type="molecule type" value="Genomic_DNA"/>
</dbReference>
<comment type="function">
    <text evidence="13">An odorant receptor which affects chemotaxis to the volatile odorant diacetyl. Specifies AWA neuronal cell fate via the odr-7 pathway.</text>
</comment>
<evidence type="ECO:0000256" key="15">
    <source>
        <dbReference type="ARBA" id="ARBA00064300"/>
    </source>
</evidence>
<sequence>MGLQTFSQIKNAINLFAFILAIITNCVFIFLVITKSPQKLGNYRHLMVYFSMVSILLAFVDYLVQPYIISEESFIMIMDLKDSIFENHPTTSLLLLASICEFFQATVCTISINFIYRFFALERQGRLKYFSGKFLWLWMIVPFLIGGVSMAVCFSLGPTPYMTEQLRPELKRVYDIDIDKTTYTGCFYWKIDEKGIKYFNFREVVYILILNLIMGVPWILVIVFGTKSYKIIKNLIHQGESEYSRSLQTQLYKALVAQTLIPICFLFFPVAVYFICPFIGLSIEWANLVFGFFYTLYPAFDPIPIIFLVDDYRTTFLNFFRRIFSKNEVAPVTLYEPNMDSFST</sequence>
<keyword evidence="4" id="KW-0716">Sensory transduction</keyword>
<comment type="subcellular location">
    <subcellularLocation>
        <location evidence="1">Cell projection</location>
        <location evidence="1">Cilium membrane</location>
        <topology evidence="1">Multi-pass membrane protein</topology>
    </subcellularLocation>
</comment>
<feature type="transmembrane region" description="Helical" evidence="19">
    <location>
        <begin position="289"/>
        <end position="309"/>
    </location>
</feature>
<evidence type="ECO:0000256" key="2">
    <source>
        <dbReference type="ARBA" id="ARBA00022475"/>
    </source>
</evidence>
<dbReference type="GO" id="GO:0060170">
    <property type="term" value="C:ciliary membrane"/>
    <property type="evidence" value="ECO:0007669"/>
    <property type="project" value="UniProtKB-SubCell"/>
</dbReference>
<keyword evidence="21" id="KW-1185">Reference proteome</keyword>
<evidence type="ECO:0000256" key="11">
    <source>
        <dbReference type="ARBA" id="ARBA00023180"/>
    </source>
</evidence>
<feature type="transmembrane region" description="Helical" evidence="19">
    <location>
        <begin position="255"/>
        <end position="283"/>
    </location>
</feature>
<dbReference type="PANTHER" id="PTHR22943:SF251">
    <property type="entry name" value="SEVEN TM RECEPTOR"/>
    <property type="match status" value="1"/>
</dbReference>
<dbReference type="Gene3D" id="1.20.1070.10">
    <property type="entry name" value="Rhodopsin 7-helix transmembrane proteins"/>
    <property type="match status" value="1"/>
</dbReference>
<keyword evidence="2" id="KW-1003">Cell membrane</keyword>
<evidence type="ECO:0000256" key="10">
    <source>
        <dbReference type="ARBA" id="ARBA00023170"/>
    </source>
</evidence>
<evidence type="ECO:0000256" key="12">
    <source>
        <dbReference type="ARBA" id="ARBA00023273"/>
    </source>
</evidence>
<evidence type="ECO:0000256" key="17">
    <source>
        <dbReference type="ARBA" id="ARBA00078653"/>
    </source>
</evidence>
<comment type="subunit">
    <text evidence="15">Interacts with odr-4.</text>
</comment>
<keyword evidence="5 19" id="KW-0812">Transmembrane</keyword>
<feature type="transmembrane region" description="Helical" evidence="19">
    <location>
        <begin position="135"/>
        <end position="157"/>
    </location>
</feature>
<protein>
    <recommendedName>
        <fullName evidence="16">Serpentine receptor class r-10</fullName>
    </recommendedName>
    <alternativeName>
        <fullName evidence="17">Odorant response abnormal protein 10</fullName>
    </alternativeName>
    <alternativeName>
        <fullName evidence="18">Olfactory receptor 10</fullName>
    </alternativeName>
</protein>
<comment type="similarity">
    <text evidence="14">Belongs to the nematode receptor-like protein str family.</text>
</comment>
<organism evidence="20 21">
    <name type="scientific">Caenorhabditis nigoni</name>
    <dbReference type="NCBI Taxonomy" id="1611254"/>
    <lineage>
        <taxon>Eukaryota</taxon>
        <taxon>Metazoa</taxon>
        <taxon>Ecdysozoa</taxon>
        <taxon>Nematoda</taxon>
        <taxon>Chromadorea</taxon>
        <taxon>Rhabditida</taxon>
        <taxon>Rhabditina</taxon>
        <taxon>Rhabditomorpha</taxon>
        <taxon>Rhabditoidea</taxon>
        <taxon>Rhabditidae</taxon>
        <taxon>Peloderinae</taxon>
        <taxon>Caenorhabditis</taxon>
    </lineage>
</organism>
<keyword evidence="8" id="KW-0969">Cilium</keyword>
<evidence type="ECO:0000256" key="3">
    <source>
        <dbReference type="ARBA" id="ARBA00022500"/>
    </source>
</evidence>
<dbReference type="PANTHER" id="PTHR22943">
    <property type="entry name" value="7-TRANSMEMBRANE DOMAIN RECEPTOR C.ELEGANS"/>
    <property type="match status" value="1"/>
</dbReference>
<evidence type="ECO:0000256" key="9">
    <source>
        <dbReference type="ARBA" id="ARBA00023136"/>
    </source>
</evidence>
<evidence type="ECO:0000256" key="8">
    <source>
        <dbReference type="ARBA" id="ARBA00023069"/>
    </source>
</evidence>
<evidence type="ECO:0000256" key="18">
    <source>
        <dbReference type="ARBA" id="ARBA00082489"/>
    </source>
</evidence>
<dbReference type="GO" id="GO:0042048">
    <property type="term" value="P:olfactory behavior"/>
    <property type="evidence" value="ECO:0007669"/>
    <property type="project" value="TreeGrafter"/>
</dbReference>
<evidence type="ECO:0000256" key="16">
    <source>
        <dbReference type="ARBA" id="ARBA00067967"/>
    </source>
</evidence>
<evidence type="ECO:0000256" key="6">
    <source>
        <dbReference type="ARBA" id="ARBA00022725"/>
    </source>
</evidence>
<feature type="transmembrane region" description="Helical" evidence="19">
    <location>
        <begin position="93"/>
        <end position="115"/>
    </location>
</feature>
<keyword evidence="9 19" id="KW-0472">Membrane</keyword>
<dbReference type="Pfam" id="PF10326">
    <property type="entry name" value="7TM_GPCR_Str"/>
    <property type="match status" value="1"/>
</dbReference>
<keyword evidence="7 19" id="KW-1133">Transmembrane helix</keyword>
<evidence type="ECO:0000256" key="4">
    <source>
        <dbReference type="ARBA" id="ARBA00022606"/>
    </source>
</evidence>
<dbReference type="GO" id="GO:0038022">
    <property type="term" value="F:G protein-coupled olfactory receptor activity"/>
    <property type="evidence" value="ECO:0007669"/>
    <property type="project" value="TreeGrafter"/>
</dbReference>
<reference evidence="21" key="1">
    <citation type="submission" date="2017-10" db="EMBL/GenBank/DDBJ databases">
        <title>Rapid genome shrinkage in a self-fertile nematode reveals novel sperm competition proteins.</title>
        <authorList>
            <person name="Yin D."/>
            <person name="Schwarz E.M."/>
            <person name="Thomas C.G."/>
            <person name="Felde R.L."/>
            <person name="Korf I.F."/>
            <person name="Cutter A.D."/>
            <person name="Schartner C.M."/>
            <person name="Ralston E.J."/>
            <person name="Meyer B.J."/>
            <person name="Haag E.S."/>
        </authorList>
    </citation>
    <scope>NUCLEOTIDE SEQUENCE [LARGE SCALE GENOMIC DNA]</scope>
    <source>
        <strain evidence="21">JU1422</strain>
    </source>
</reference>
<dbReference type="Proteomes" id="UP000230233">
    <property type="component" value="Chromosome IV"/>
</dbReference>
<evidence type="ECO:0000256" key="19">
    <source>
        <dbReference type="SAM" id="Phobius"/>
    </source>
</evidence>
<evidence type="ECO:0000313" key="21">
    <source>
        <dbReference type="Proteomes" id="UP000230233"/>
    </source>
</evidence>
<keyword evidence="11" id="KW-0325">Glycoprotein</keyword>
<comment type="caution">
    <text evidence="20">The sequence shown here is derived from an EMBL/GenBank/DDBJ whole genome shotgun (WGS) entry which is preliminary data.</text>
</comment>
<keyword evidence="12" id="KW-0966">Cell projection</keyword>
<evidence type="ECO:0000256" key="13">
    <source>
        <dbReference type="ARBA" id="ARBA00054965"/>
    </source>
</evidence>
<dbReference type="InterPro" id="IPR019428">
    <property type="entry name" value="7TM_GPCR_serpentine_rcpt_Str"/>
</dbReference>
<dbReference type="FunFam" id="1.20.1070.10:FF:000128">
    <property type="entry name" value="Seven TM Receptor"/>
    <property type="match status" value="1"/>
</dbReference>
<feature type="transmembrane region" description="Helical" evidence="19">
    <location>
        <begin position="46"/>
        <end position="69"/>
    </location>
</feature>
<feature type="transmembrane region" description="Helical" evidence="19">
    <location>
        <begin position="204"/>
        <end position="225"/>
    </location>
</feature>